<dbReference type="Pfam" id="PF04111">
    <property type="entry name" value="APG6"/>
    <property type="match status" value="1"/>
</dbReference>
<dbReference type="InterPro" id="IPR040455">
    <property type="entry name" value="Atg6_BARA"/>
</dbReference>
<feature type="coiled-coil region" evidence="2">
    <location>
        <begin position="135"/>
        <end position="176"/>
    </location>
</feature>
<proteinExistence type="inferred from homology"/>
<evidence type="ECO:0000259" key="3">
    <source>
        <dbReference type="Pfam" id="PF04111"/>
    </source>
</evidence>
<evidence type="ECO:0000256" key="2">
    <source>
        <dbReference type="SAM" id="Coils"/>
    </source>
</evidence>
<keyword evidence="2" id="KW-0175">Coiled coil</keyword>
<dbReference type="GO" id="GO:0045324">
    <property type="term" value="P:late endosome to vacuole transport"/>
    <property type="evidence" value="ECO:0007669"/>
    <property type="project" value="TreeGrafter"/>
</dbReference>
<comment type="similarity">
    <text evidence="1">Belongs to the beclin family.</text>
</comment>
<organism evidence="4">
    <name type="scientific">Eutreptiella gymnastica</name>
    <dbReference type="NCBI Taxonomy" id="73025"/>
    <lineage>
        <taxon>Eukaryota</taxon>
        <taxon>Discoba</taxon>
        <taxon>Euglenozoa</taxon>
        <taxon>Euglenida</taxon>
        <taxon>Spirocuta</taxon>
        <taxon>Euglenophyceae</taxon>
        <taxon>Eutreptiales</taxon>
        <taxon>Eutreptiaceae</taxon>
        <taxon>Eutreptiella</taxon>
    </lineage>
</organism>
<sequence length="405" mass="45522">MDKPRHLKRRRRRDDGKPRTLEAECLKCNKIVHYDEVKQDHSDTDDLLFHVNTFDPLCASYISILQFDRYSLVRKQEAAQAACAGELRGHACEDCYEDLIELAFQQEKEALVNDLRKYMECDEALAQGSGRTLPAQQLQQQVDEYMATEECLIQRLRELTVQQQKVQEELAHATSEGRELQEMLHRAHASLSAEEMELFCTSEDAAAGTAATENVRSGIKSLKDVSLLPKLFDISIVSSGDKRSMAKINNLRLVWIADEKVDWDELSAAWGLASLCLQVTARVCQAPFTMFRPLPNGSSSLMEDLTAGSTARAPYSNLFVRDPTRENIASFDKALSAFVVCVYELAERAGISASLPCRIQGASVMGMSMCLTGNSVEKWTQAVQFLFRSLKRVVEHVSNTYISLY</sequence>
<reference evidence="4" key="1">
    <citation type="submission" date="2021-01" db="EMBL/GenBank/DDBJ databases">
        <authorList>
            <person name="Corre E."/>
            <person name="Pelletier E."/>
            <person name="Niang G."/>
            <person name="Scheremetjew M."/>
            <person name="Finn R."/>
            <person name="Kale V."/>
            <person name="Holt S."/>
            <person name="Cochrane G."/>
            <person name="Meng A."/>
            <person name="Brown T."/>
            <person name="Cohen L."/>
        </authorList>
    </citation>
    <scope>NUCLEOTIDE SEQUENCE</scope>
    <source>
        <strain evidence="4">CCMP1594</strain>
    </source>
</reference>
<dbReference type="GO" id="GO:0000407">
    <property type="term" value="C:phagophore assembly site"/>
    <property type="evidence" value="ECO:0007669"/>
    <property type="project" value="TreeGrafter"/>
</dbReference>
<dbReference type="GO" id="GO:0030674">
    <property type="term" value="F:protein-macromolecule adaptor activity"/>
    <property type="evidence" value="ECO:0007669"/>
    <property type="project" value="TreeGrafter"/>
</dbReference>
<dbReference type="EMBL" id="HBJA01119101">
    <property type="protein sequence ID" value="CAE0829738.1"/>
    <property type="molecule type" value="Transcribed_RNA"/>
</dbReference>
<dbReference type="GO" id="GO:0034271">
    <property type="term" value="C:phosphatidylinositol 3-kinase complex, class III, type I"/>
    <property type="evidence" value="ECO:0007669"/>
    <property type="project" value="TreeGrafter"/>
</dbReference>
<dbReference type="PANTHER" id="PTHR12768">
    <property type="entry name" value="BECLIN 1"/>
    <property type="match status" value="1"/>
</dbReference>
<gene>
    <name evidence="4" type="ORF">EGYM00163_LOCUS41016</name>
</gene>
<dbReference type="GO" id="GO:0034272">
    <property type="term" value="C:phosphatidylinositol 3-kinase complex, class III, type II"/>
    <property type="evidence" value="ECO:0007669"/>
    <property type="project" value="TreeGrafter"/>
</dbReference>
<dbReference type="GO" id="GO:0000045">
    <property type="term" value="P:autophagosome assembly"/>
    <property type="evidence" value="ECO:0007669"/>
    <property type="project" value="TreeGrafter"/>
</dbReference>
<dbReference type="GO" id="GO:0043548">
    <property type="term" value="F:phosphatidylinositol 3-kinase binding"/>
    <property type="evidence" value="ECO:0007669"/>
    <property type="project" value="TreeGrafter"/>
</dbReference>
<dbReference type="Gene3D" id="1.10.418.40">
    <property type="entry name" value="Autophagy protein 6/Beclin 1"/>
    <property type="match status" value="1"/>
</dbReference>
<dbReference type="GO" id="GO:0006995">
    <property type="term" value="P:cellular response to nitrogen starvation"/>
    <property type="evidence" value="ECO:0007669"/>
    <property type="project" value="TreeGrafter"/>
</dbReference>
<accession>A0A7S4G9J5</accession>
<protein>
    <recommendedName>
        <fullName evidence="3">Atg6 BARA domain-containing protein</fullName>
    </recommendedName>
</protein>
<dbReference type="InterPro" id="IPR007243">
    <property type="entry name" value="Atg6/Beclin"/>
</dbReference>
<feature type="domain" description="Atg6 BARA" evidence="3">
    <location>
        <begin position="223"/>
        <end position="399"/>
    </location>
</feature>
<dbReference type="PANTHER" id="PTHR12768:SF4">
    <property type="entry name" value="BECLIN-1"/>
    <property type="match status" value="1"/>
</dbReference>
<dbReference type="AlphaFoldDB" id="A0A7S4G9J5"/>
<evidence type="ECO:0000313" key="4">
    <source>
        <dbReference type="EMBL" id="CAE0829738.1"/>
    </source>
</evidence>
<dbReference type="GO" id="GO:0000423">
    <property type="term" value="P:mitophagy"/>
    <property type="evidence" value="ECO:0007669"/>
    <property type="project" value="TreeGrafter"/>
</dbReference>
<evidence type="ECO:0000256" key="1">
    <source>
        <dbReference type="ARBA" id="ARBA00005965"/>
    </source>
</evidence>
<name>A0A7S4G9J5_9EUGL</name>
<dbReference type="InterPro" id="IPR038274">
    <property type="entry name" value="Atg6/Beclin_C_sf"/>
</dbReference>